<keyword evidence="2" id="KW-1185">Reference proteome</keyword>
<dbReference type="EMBL" id="CAKXYP010000004">
    <property type="protein sequence ID" value="CAH9414741.1"/>
    <property type="molecule type" value="Genomic_DNA"/>
</dbReference>
<evidence type="ECO:0000313" key="2">
    <source>
        <dbReference type="Proteomes" id="UP001154015"/>
    </source>
</evidence>
<protein>
    <recommendedName>
        <fullName evidence="3">SMI1/KNR4 family protein</fullName>
    </recommendedName>
</protein>
<reference evidence="1" key="1">
    <citation type="submission" date="2022-03" db="EMBL/GenBank/DDBJ databases">
        <authorList>
            <person name="Leyn A S."/>
        </authorList>
    </citation>
    <scope>NUCLEOTIDE SEQUENCE</scope>
    <source>
        <strain evidence="1">Streptomyces globisporus 4-3</strain>
    </source>
</reference>
<name>A0ABM9GTJ4_STRGL</name>
<accession>A0ABM9GTJ4</accession>
<gene>
    <name evidence="1" type="ORF">SGL43_01750</name>
</gene>
<sequence length="182" mass="20264">MVRLGCADVLPGLSEEEFARIEEEFGFAFSDDHRAFLAAGLPVNRSSSTGRQQSWPNWRDGDPDELRERLARPVQGVLFDVEHNSFWSTHWGAKPDMPSQALEVAGRELAAVPQMVPVYSHRCLPAGRGTYGHPVLSIHQTDIIHYGTDLADYITQEFNGSPHGEGASCLRSTVAFWRDLVD</sequence>
<evidence type="ECO:0008006" key="3">
    <source>
        <dbReference type="Google" id="ProtNLM"/>
    </source>
</evidence>
<evidence type="ECO:0000313" key="1">
    <source>
        <dbReference type="EMBL" id="CAH9414741.1"/>
    </source>
</evidence>
<comment type="caution">
    <text evidence="1">The sequence shown here is derived from an EMBL/GenBank/DDBJ whole genome shotgun (WGS) entry which is preliminary data.</text>
</comment>
<proteinExistence type="predicted"/>
<dbReference type="PANTHER" id="PTHR32011">
    <property type="entry name" value="OS08G0472400 PROTEIN"/>
    <property type="match status" value="1"/>
</dbReference>
<organism evidence="1 2">
    <name type="scientific">Streptomyces globisporus</name>
    <dbReference type="NCBI Taxonomy" id="1908"/>
    <lineage>
        <taxon>Bacteria</taxon>
        <taxon>Bacillati</taxon>
        <taxon>Actinomycetota</taxon>
        <taxon>Actinomycetes</taxon>
        <taxon>Kitasatosporales</taxon>
        <taxon>Streptomycetaceae</taxon>
        <taxon>Streptomyces</taxon>
    </lineage>
</organism>
<dbReference type="Proteomes" id="UP001154015">
    <property type="component" value="Unassembled WGS sequence"/>
</dbReference>
<dbReference type="PANTHER" id="PTHR32011:SF2">
    <property type="entry name" value="OS08G0472400 PROTEIN"/>
    <property type="match status" value="1"/>
</dbReference>